<feature type="compositionally biased region" description="Basic and acidic residues" evidence="1">
    <location>
        <begin position="44"/>
        <end position="65"/>
    </location>
</feature>
<evidence type="ECO:0000313" key="3">
    <source>
        <dbReference type="EMBL" id="QRC98694.1"/>
    </source>
</evidence>
<feature type="compositionally biased region" description="Basic and acidic residues" evidence="1">
    <location>
        <begin position="126"/>
        <end position="150"/>
    </location>
</feature>
<dbReference type="OrthoDB" id="3686475at2759"/>
<keyword evidence="2" id="KW-1133">Transmembrane helix</keyword>
<keyword evidence="2" id="KW-0472">Membrane</keyword>
<dbReference type="Proteomes" id="UP000663193">
    <property type="component" value="Chromosome 8"/>
</dbReference>
<feature type="transmembrane region" description="Helical" evidence="2">
    <location>
        <begin position="6"/>
        <end position="26"/>
    </location>
</feature>
<evidence type="ECO:0000256" key="1">
    <source>
        <dbReference type="SAM" id="MobiDB-lite"/>
    </source>
</evidence>
<keyword evidence="4" id="KW-1185">Reference proteome</keyword>
<reference evidence="4" key="1">
    <citation type="journal article" date="2021" name="BMC Genomics">
        <title>Chromosome-level genome assembly and manually-curated proteome of model necrotroph Parastagonospora nodorum Sn15 reveals a genome-wide trove of candidate effector homologs, and redundancy of virulence-related functions within an accessory chromosome.</title>
        <authorList>
            <person name="Bertazzoni S."/>
            <person name="Jones D.A.B."/>
            <person name="Phan H.T."/>
            <person name="Tan K.-C."/>
            <person name="Hane J.K."/>
        </authorList>
    </citation>
    <scope>NUCLEOTIDE SEQUENCE [LARGE SCALE GENOMIC DNA]</scope>
    <source>
        <strain evidence="4">SN15 / ATCC MYA-4574 / FGSC 10173)</strain>
    </source>
</reference>
<feature type="compositionally biased region" description="Basic and acidic residues" evidence="1">
    <location>
        <begin position="85"/>
        <end position="103"/>
    </location>
</feature>
<dbReference type="AlphaFoldDB" id="A0A7U2F4R3"/>
<dbReference type="KEGG" id="pno:SNOG_04736"/>
<accession>A0A7U2F4R3</accession>
<sequence>MDYYNLFIALIFLATFLLIIVTGYIVNHHFRRDRKPQVDIENDPPEHQRSRPATVREHYDEEQRLSHLTTVAPSIELLPGIRTSKSSDRAEDWLERRDSRIMEGDPDPYKTPPGRDGNASKRKWRDQKDVAKTSEDEKGSKAKERKTLDDRVEDEDGRTGAKK</sequence>
<name>A0A7U2F4R3_PHANO</name>
<proteinExistence type="predicted"/>
<evidence type="ECO:0000313" key="4">
    <source>
        <dbReference type="Proteomes" id="UP000663193"/>
    </source>
</evidence>
<organism evidence="3 4">
    <name type="scientific">Phaeosphaeria nodorum (strain SN15 / ATCC MYA-4574 / FGSC 10173)</name>
    <name type="common">Glume blotch fungus</name>
    <name type="synonym">Parastagonospora nodorum</name>
    <dbReference type="NCBI Taxonomy" id="321614"/>
    <lineage>
        <taxon>Eukaryota</taxon>
        <taxon>Fungi</taxon>
        <taxon>Dikarya</taxon>
        <taxon>Ascomycota</taxon>
        <taxon>Pezizomycotina</taxon>
        <taxon>Dothideomycetes</taxon>
        <taxon>Pleosporomycetidae</taxon>
        <taxon>Pleosporales</taxon>
        <taxon>Pleosporineae</taxon>
        <taxon>Phaeosphaeriaceae</taxon>
        <taxon>Parastagonospora</taxon>
    </lineage>
</organism>
<dbReference type="RefSeq" id="XP_001795148.1">
    <property type="nucleotide sequence ID" value="XM_001795096.1"/>
</dbReference>
<evidence type="ECO:0000256" key="2">
    <source>
        <dbReference type="SAM" id="Phobius"/>
    </source>
</evidence>
<gene>
    <name evidence="3" type="ORF">JI435_047360</name>
</gene>
<protein>
    <submittedName>
        <fullName evidence="3">Uncharacterized protein</fullName>
    </submittedName>
</protein>
<dbReference type="VEuPathDB" id="FungiDB:JI435_047360"/>
<dbReference type="EMBL" id="CP069030">
    <property type="protein sequence ID" value="QRC98694.1"/>
    <property type="molecule type" value="Genomic_DNA"/>
</dbReference>
<keyword evidence="2" id="KW-0812">Transmembrane</keyword>
<feature type="region of interest" description="Disordered" evidence="1">
    <location>
        <begin position="36"/>
        <end position="163"/>
    </location>
</feature>